<reference evidence="2 3" key="1">
    <citation type="submission" date="2021-06" db="EMBL/GenBank/DDBJ databases">
        <title>Sphingomonas sp. XMGL2, whole genome shotgun sequencing project.</title>
        <authorList>
            <person name="Zhao G."/>
            <person name="Shen L."/>
        </authorList>
    </citation>
    <scope>NUCLEOTIDE SEQUENCE [LARGE SCALE GENOMIC DNA]</scope>
    <source>
        <strain evidence="2 3">XMGL2</strain>
    </source>
</reference>
<sequence>MPWFDDLSVGQKAAFGRYEVTREEVLAFAAKYDPQPFHTSDEGAAATHFGRLAASGWHSCSMAMAMIVEAMGGDMAGSLGAAGVDELRWLKPVHPGDVLRCETEILELRPSRSRPMGVVRYRLSMFNQHDELVMTFIPIALLRRRDG</sequence>
<dbReference type="RefSeq" id="WP_216319394.1">
    <property type="nucleotide sequence ID" value="NZ_JAHKRT010000001.1"/>
</dbReference>
<dbReference type="PANTHER" id="PTHR43664">
    <property type="entry name" value="MONOAMINE OXIDASE-RELATED"/>
    <property type="match status" value="1"/>
</dbReference>
<dbReference type="InterPro" id="IPR052342">
    <property type="entry name" value="MCH/BMMD"/>
</dbReference>
<dbReference type="PANTHER" id="PTHR43664:SF1">
    <property type="entry name" value="BETA-METHYLMALYL-COA DEHYDRATASE"/>
    <property type="match status" value="1"/>
</dbReference>
<proteinExistence type="predicted"/>
<dbReference type="Pfam" id="PF01575">
    <property type="entry name" value="MaoC_dehydratas"/>
    <property type="match status" value="1"/>
</dbReference>
<dbReference type="Proteomes" id="UP000776276">
    <property type="component" value="Unassembled WGS sequence"/>
</dbReference>
<feature type="domain" description="MaoC-like" evidence="1">
    <location>
        <begin position="10"/>
        <end position="121"/>
    </location>
</feature>
<evidence type="ECO:0000313" key="3">
    <source>
        <dbReference type="Proteomes" id="UP000776276"/>
    </source>
</evidence>
<organism evidence="2 3">
    <name type="scientific">Sphingomonas quercus</name>
    <dbReference type="NCBI Taxonomy" id="2842451"/>
    <lineage>
        <taxon>Bacteria</taxon>
        <taxon>Pseudomonadati</taxon>
        <taxon>Pseudomonadota</taxon>
        <taxon>Alphaproteobacteria</taxon>
        <taxon>Sphingomonadales</taxon>
        <taxon>Sphingomonadaceae</taxon>
        <taxon>Sphingomonas</taxon>
    </lineage>
</organism>
<evidence type="ECO:0000313" key="2">
    <source>
        <dbReference type="EMBL" id="MBU3076726.1"/>
    </source>
</evidence>
<dbReference type="CDD" id="cd03454">
    <property type="entry name" value="YdeM"/>
    <property type="match status" value="1"/>
</dbReference>
<name>A0ABS6BEI3_9SPHN</name>
<dbReference type="InterPro" id="IPR002539">
    <property type="entry name" value="MaoC-like_dom"/>
</dbReference>
<comment type="caution">
    <text evidence="2">The sequence shown here is derived from an EMBL/GenBank/DDBJ whole genome shotgun (WGS) entry which is preliminary data.</text>
</comment>
<keyword evidence="3" id="KW-1185">Reference proteome</keyword>
<accession>A0ABS6BEI3</accession>
<protein>
    <submittedName>
        <fullName evidence="2">MaoC family dehydratase</fullName>
    </submittedName>
</protein>
<gene>
    <name evidence="2" type="ORF">KOF26_02515</name>
</gene>
<dbReference type="EMBL" id="JAHKRT010000001">
    <property type="protein sequence ID" value="MBU3076726.1"/>
    <property type="molecule type" value="Genomic_DNA"/>
</dbReference>
<evidence type="ECO:0000259" key="1">
    <source>
        <dbReference type="Pfam" id="PF01575"/>
    </source>
</evidence>